<feature type="region of interest" description="Disordered" evidence="1">
    <location>
        <begin position="1"/>
        <end position="194"/>
    </location>
</feature>
<name>A0A6J3LW23_9PEZI</name>
<evidence type="ECO:0000256" key="1">
    <source>
        <dbReference type="SAM" id="MobiDB-lite"/>
    </source>
</evidence>
<protein>
    <submittedName>
        <fullName evidence="3">Uncharacterized protein</fullName>
    </submittedName>
</protein>
<reference evidence="3" key="2">
    <citation type="submission" date="2020-04" db="EMBL/GenBank/DDBJ databases">
        <authorList>
            <consortium name="NCBI Genome Project"/>
        </authorList>
    </citation>
    <scope>NUCLEOTIDE SEQUENCE</scope>
    <source>
        <strain evidence="3">CBS 342.82</strain>
    </source>
</reference>
<dbReference type="Proteomes" id="UP000504637">
    <property type="component" value="Unplaced"/>
</dbReference>
<reference evidence="3" key="1">
    <citation type="submission" date="2020-01" db="EMBL/GenBank/DDBJ databases">
        <authorList>
            <consortium name="DOE Joint Genome Institute"/>
            <person name="Haridas S."/>
            <person name="Albert R."/>
            <person name="Binder M."/>
            <person name="Bloem J."/>
            <person name="Labutti K."/>
            <person name="Salamov A."/>
            <person name="Andreopoulos B."/>
            <person name="Baker S.E."/>
            <person name="Barry K."/>
            <person name="Bills G."/>
            <person name="Bluhm B.H."/>
            <person name="Cannon C."/>
            <person name="Castanera R."/>
            <person name="Culley D.E."/>
            <person name="Daum C."/>
            <person name="Ezra D."/>
            <person name="Gonzalez J.B."/>
            <person name="Henrissat B."/>
            <person name="Kuo A."/>
            <person name="Liang C."/>
            <person name="Lipzen A."/>
            <person name="Lutzoni F."/>
            <person name="Magnuson J."/>
            <person name="Mondo S."/>
            <person name="Nolan M."/>
            <person name="Ohm R."/>
            <person name="Pangilinan J."/>
            <person name="Park H.-J."/>
            <person name="Ramirez L."/>
            <person name="Alfaro M."/>
            <person name="Sun H."/>
            <person name="Tritt A."/>
            <person name="Yoshinaga Y."/>
            <person name="Zwiers L.-H."/>
            <person name="Turgeon B.G."/>
            <person name="Goodwin S.B."/>
            <person name="Spatafora J.W."/>
            <person name="Crous P.W."/>
            <person name="Grigoriev I.V."/>
        </authorList>
    </citation>
    <scope>NUCLEOTIDE SEQUENCE</scope>
    <source>
        <strain evidence="3">CBS 342.82</strain>
    </source>
</reference>
<keyword evidence="2" id="KW-1185">Reference proteome</keyword>
<evidence type="ECO:0000313" key="2">
    <source>
        <dbReference type="Proteomes" id="UP000504637"/>
    </source>
</evidence>
<reference evidence="3" key="3">
    <citation type="submission" date="2025-08" db="UniProtKB">
        <authorList>
            <consortium name="RefSeq"/>
        </authorList>
    </citation>
    <scope>IDENTIFICATION</scope>
    <source>
        <strain evidence="3">CBS 342.82</strain>
    </source>
</reference>
<feature type="compositionally biased region" description="Polar residues" evidence="1">
    <location>
        <begin position="76"/>
        <end position="91"/>
    </location>
</feature>
<feature type="compositionally biased region" description="Basic and acidic residues" evidence="1">
    <location>
        <begin position="160"/>
        <end position="174"/>
    </location>
</feature>
<sequence length="194" mass="19968">MSNLNTEALANAAPGGGSGEFSARVPREGPATTEGHQTGRLVGNDSKPEFHAQTLPAGTAPADRTFRPNAGVDTAPGSNNLDQTESVGSETKASDTLVGATSADVHIGLGKPVQGQSSVEIRHDGHKHRKNDGHSLEGTGASASQTGINERDPVFAGQRALERDDAQVGKKEAGSTDAQNRLPETAETVAAENK</sequence>
<dbReference type="GeneID" id="54365739"/>
<accession>A0A6J3LW23</accession>
<dbReference type="RefSeq" id="XP_033456909.1">
    <property type="nucleotide sequence ID" value="XM_033607940.1"/>
</dbReference>
<evidence type="ECO:0000313" key="3">
    <source>
        <dbReference type="RefSeq" id="XP_033456909.1"/>
    </source>
</evidence>
<organism evidence="3">
    <name type="scientific">Dissoconium aciculare CBS 342.82</name>
    <dbReference type="NCBI Taxonomy" id="1314786"/>
    <lineage>
        <taxon>Eukaryota</taxon>
        <taxon>Fungi</taxon>
        <taxon>Dikarya</taxon>
        <taxon>Ascomycota</taxon>
        <taxon>Pezizomycotina</taxon>
        <taxon>Dothideomycetes</taxon>
        <taxon>Dothideomycetidae</taxon>
        <taxon>Mycosphaerellales</taxon>
        <taxon>Dissoconiaceae</taxon>
        <taxon>Dissoconium</taxon>
    </lineage>
</organism>
<dbReference type="OrthoDB" id="3260716at2759"/>
<dbReference type="AlphaFoldDB" id="A0A6J3LW23"/>
<proteinExistence type="predicted"/>
<gene>
    <name evidence="3" type="ORF">K489DRAFT_412561</name>
</gene>